<dbReference type="Proteomes" id="UP001201463">
    <property type="component" value="Unassembled WGS sequence"/>
</dbReference>
<dbReference type="EMBL" id="JAJTWT010000006">
    <property type="protein sequence ID" value="MCE4538705.1"/>
    <property type="molecule type" value="Genomic_DNA"/>
</dbReference>
<proteinExistence type="predicted"/>
<name>A0ABS8XHI1_9BURK</name>
<accession>A0ABS8XHI1</accession>
<comment type="caution">
    <text evidence="1">The sequence shown here is derived from an EMBL/GenBank/DDBJ whole genome shotgun (WGS) entry which is preliminary data.</text>
</comment>
<reference evidence="1 2" key="1">
    <citation type="submission" date="2021-12" db="EMBL/GenBank/DDBJ databases">
        <title>Genome seq of p7.</title>
        <authorList>
            <person name="Seo T."/>
        </authorList>
    </citation>
    <scope>NUCLEOTIDE SEQUENCE [LARGE SCALE GENOMIC DNA]</scope>
    <source>
        <strain evidence="1 2">P7</strain>
    </source>
</reference>
<protein>
    <submittedName>
        <fullName evidence="1">Nucleotidyltransferase family protein</fullName>
    </submittedName>
</protein>
<dbReference type="InterPro" id="IPR039498">
    <property type="entry name" value="NTP_transf_5"/>
</dbReference>
<sequence length="371" mass="41185">MTPHWQALLLALREPARMAAFDDATWDLLMRQALSAGVLGRLAALARQAGIEAALPLPVRRHMGALLAVSDQQRRAVRWELVLLSRDLAALRGPVLLLKGAAYVAGELPPAPGRLFSDIDLLVPRDQLDEAEAALMLGGWVSAAGTAYDERYYRQWMHELPPMVHLRRQTNLDLHHNILPLTARIKTPCGPLLAAAQPVPEFPRFSVPAPVDQVLHSATHLMHEGEWGHGLRDLADLDSLLRLHGREAGFWEALLARAALLNLGRPLFYALTQCRRWLHTPVPDDVLARCPSRPGRLAQRLMDAVLQRALTSAHRGSTAPGTRLAEFMLYVRSHYLRMPLHLLLPHLIVKAVSRPPPGRDQQDEADPAAQP</sequence>
<dbReference type="Pfam" id="PF14907">
    <property type="entry name" value="NTP_transf_5"/>
    <property type="match status" value="1"/>
</dbReference>
<evidence type="ECO:0000313" key="1">
    <source>
        <dbReference type="EMBL" id="MCE4538705.1"/>
    </source>
</evidence>
<gene>
    <name evidence="1" type="ORF">LXT12_15745</name>
</gene>
<organism evidence="1 2">
    <name type="scientific">Pelomonas caseinilytica</name>
    <dbReference type="NCBI Taxonomy" id="2906763"/>
    <lineage>
        <taxon>Bacteria</taxon>
        <taxon>Pseudomonadati</taxon>
        <taxon>Pseudomonadota</taxon>
        <taxon>Betaproteobacteria</taxon>
        <taxon>Burkholderiales</taxon>
        <taxon>Sphaerotilaceae</taxon>
        <taxon>Roseateles</taxon>
    </lineage>
</organism>
<evidence type="ECO:0000313" key="2">
    <source>
        <dbReference type="Proteomes" id="UP001201463"/>
    </source>
</evidence>
<keyword evidence="2" id="KW-1185">Reference proteome</keyword>
<dbReference type="RefSeq" id="WP_233393147.1">
    <property type="nucleotide sequence ID" value="NZ_JAJTWT010000006.1"/>
</dbReference>